<dbReference type="EMBL" id="BMHT01000011">
    <property type="protein sequence ID" value="GGF27363.1"/>
    <property type="molecule type" value="Genomic_DNA"/>
</dbReference>
<keyword evidence="2" id="KW-0812">Transmembrane</keyword>
<organism evidence="6 7">
    <name type="scientific">Hymenobacter cavernae</name>
    <dbReference type="NCBI Taxonomy" id="2044852"/>
    <lineage>
        <taxon>Bacteria</taxon>
        <taxon>Pseudomonadati</taxon>
        <taxon>Bacteroidota</taxon>
        <taxon>Cytophagia</taxon>
        <taxon>Cytophagales</taxon>
        <taxon>Hymenobacteraceae</taxon>
        <taxon>Hymenobacter</taxon>
    </lineage>
</organism>
<dbReference type="Gene3D" id="3.30.1150.10">
    <property type="match status" value="1"/>
</dbReference>
<dbReference type="SUPFAM" id="SSF74653">
    <property type="entry name" value="TolA/TonB C-terminal domain"/>
    <property type="match status" value="1"/>
</dbReference>
<dbReference type="RefSeq" id="WP_188816235.1">
    <property type="nucleotide sequence ID" value="NZ_BMHT01000011.1"/>
</dbReference>
<comment type="subcellular location">
    <subcellularLocation>
        <location evidence="1">Membrane</location>
        <topology evidence="1">Single-pass membrane protein</topology>
    </subcellularLocation>
</comment>
<keyword evidence="7" id="KW-1185">Reference proteome</keyword>
<keyword evidence="3" id="KW-1133">Transmembrane helix</keyword>
<dbReference type="NCBIfam" id="TIGR01352">
    <property type="entry name" value="tonB_Cterm"/>
    <property type="match status" value="1"/>
</dbReference>
<evidence type="ECO:0000313" key="6">
    <source>
        <dbReference type="EMBL" id="GGF27363.1"/>
    </source>
</evidence>
<evidence type="ECO:0000256" key="3">
    <source>
        <dbReference type="ARBA" id="ARBA00022989"/>
    </source>
</evidence>
<name>A0ABQ1UVP7_9BACT</name>
<gene>
    <name evidence="6" type="ORF">GCM10011383_43780</name>
</gene>
<protein>
    <recommendedName>
        <fullName evidence="5">TonB C-terminal domain-containing protein</fullName>
    </recommendedName>
</protein>
<dbReference type="Proteomes" id="UP000632273">
    <property type="component" value="Unassembled WGS sequence"/>
</dbReference>
<keyword evidence="4" id="KW-0472">Membrane</keyword>
<dbReference type="InterPro" id="IPR006260">
    <property type="entry name" value="TonB/TolA_C"/>
</dbReference>
<dbReference type="InterPro" id="IPR037682">
    <property type="entry name" value="TonB_C"/>
</dbReference>
<evidence type="ECO:0000259" key="5">
    <source>
        <dbReference type="Pfam" id="PF03544"/>
    </source>
</evidence>
<evidence type="ECO:0000256" key="1">
    <source>
        <dbReference type="ARBA" id="ARBA00004167"/>
    </source>
</evidence>
<comment type="caution">
    <text evidence="6">The sequence shown here is derived from an EMBL/GenBank/DDBJ whole genome shotgun (WGS) entry which is preliminary data.</text>
</comment>
<accession>A0ABQ1UVP7</accession>
<sequence length="95" mass="10158">MPTLNGQDASMASSAAIYRTLVVPPAAPDGRVFVSFEVDKEGRVRHPRIVKGLRADVDSAVIAATRQLPPFIPGQQEGQAVIISIMVPVPILVKK</sequence>
<evidence type="ECO:0000256" key="4">
    <source>
        <dbReference type="ARBA" id="ARBA00023136"/>
    </source>
</evidence>
<reference evidence="7" key="1">
    <citation type="journal article" date="2019" name="Int. J. Syst. Evol. Microbiol.">
        <title>The Global Catalogue of Microorganisms (GCM) 10K type strain sequencing project: providing services to taxonomists for standard genome sequencing and annotation.</title>
        <authorList>
            <consortium name="The Broad Institute Genomics Platform"/>
            <consortium name="The Broad Institute Genome Sequencing Center for Infectious Disease"/>
            <person name="Wu L."/>
            <person name="Ma J."/>
        </authorList>
    </citation>
    <scope>NUCLEOTIDE SEQUENCE [LARGE SCALE GENOMIC DNA]</scope>
    <source>
        <strain evidence="7">CGMCC 1.15197</strain>
    </source>
</reference>
<evidence type="ECO:0000256" key="2">
    <source>
        <dbReference type="ARBA" id="ARBA00022692"/>
    </source>
</evidence>
<feature type="domain" description="TonB C-terminal" evidence="5">
    <location>
        <begin position="29"/>
        <end position="89"/>
    </location>
</feature>
<evidence type="ECO:0000313" key="7">
    <source>
        <dbReference type="Proteomes" id="UP000632273"/>
    </source>
</evidence>
<proteinExistence type="predicted"/>
<dbReference type="Pfam" id="PF03544">
    <property type="entry name" value="TonB_C"/>
    <property type="match status" value="1"/>
</dbReference>